<dbReference type="GO" id="GO:0004519">
    <property type="term" value="F:endonuclease activity"/>
    <property type="evidence" value="ECO:0007669"/>
    <property type="project" value="UniProtKB-KW"/>
</dbReference>
<dbReference type="Gene3D" id="1.20.120.920">
    <property type="entry name" value="CRISPR-associated endonuclease Cas1, C-terminal domain"/>
    <property type="match status" value="1"/>
</dbReference>
<comment type="caution">
    <text evidence="9">The sequence shown here is derived from an EMBL/GenBank/DDBJ whole genome shotgun (WGS) entry which is preliminary data.</text>
</comment>
<keyword evidence="8" id="KW-0464">Manganese</keyword>
<feature type="binding site" evidence="8">
    <location>
        <position position="147"/>
    </location>
    <ligand>
        <name>Mn(2+)</name>
        <dbReference type="ChEBI" id="CHEBI:29035"/>
    </ligand>
</feature>
<dbReference type="Gene3D" id="3.100.10.20">
    <property type="entry name" value="CRISPR-associated endonuclease Cas1, N-terminal domain"/>
    <property type="match status" value="1"/>
</dbReference>
<reference evidence="9 10" key="1">
    <citation type="submission" date="2024-10" db="EMBL/GenBank/DDBJ databases">
        <title>The Natural Products Discovery Center: Release of the First 8490 Sequenced Strains for Exploring Actinobacteria Biosynthetic Diversity.</title>
        <authorList>
            <person name="Kalkreuter E."/>
            <person name="Kautsar S.A."/>
            <person name="Yang D."/>
            <person name="Bader C.D."/>
            <person name="Teijaro C.N."/>
            <person name="Fluegel L."/>
            <person name="Davis C.M."/>
            <person name="Simpson J.R."/>
            <person name="Lauterbach L."/>
            <person name="Steele A.D."/>
            <person name="Gui C."/>
            <person name="Meng S."/>
            <person name="Li G."/>
            <person name="Viehrig K."/>
            <person name="Ye F."/>
            <person name="Su P."/>
            <person name="Kiefer A.F."/>
            <person name="Nichols A."/>
            <person name="Cepeda A.J."/>
            <person name="Yan W."/>
            <person name="Fan B."/>
            <person name="Jiang Y."/>
            <person name="Adhikari A."/>
            <person name="Zheng C.-J."/>
            <person name="Schuster L."/>
            <person name="Cowan T.M."/>
            <person name="Smanski M.J."/>
            <person name="Chevrette M.G."/>
            <person name="De Carvalho L.P.S."/>
            <person name="Shen B."/>
        </authorList>
    </citation>
    <scope>NUCLEOTIDE SEQUENCE [LARGE SCALE GENOMIC DNA]</scope>
    <source>
        <strain evidence="9 10">NPDC019626</strain>
    </source>
</reference>
<dbReference type="RefSeq" id="WP_396947106.1">
    <property type="nucleotide sequence ID" value="NZ_JBIRXV010000003.1"/>
</dbReference>
<evidence type="ECO:0000256" key="7">
    <source>
        <dbReference type="ARBA" id="ARBA00023125"/>
    </source>
</evidence>
<feature type="binding site" evidence="8">
    <location>
        <position position="214"/>
    </location>
    <ligand>
        <name>Mn(2+)</name>
        <dbReference type="ChEBI" id="CHEBI:29035"/>
    </ligand>
</feature>
<dbReference type="HAMAP" id="MF_01470">
    <property type="entry name" value="Cas1"/>
    <property type="match status" value="1"/>
</dbReference>
<proteinExistence type="inferred from homology"/>
<keyword evidence="2 8" id="KW-0479">Metal-binding</keyword>
<dbReference type="NCBIfam" id="TIGR00287">
    <property type="entry name" value="cas1"/>
    <property type="match status" value="1"/>
</dbReference>
<keyword evidence="10" id="KW-1185">Reference proteome</keyword>
<accession>A0ABW7WHN6</accession>
<evidence type="ECO:0000256" key="1">
    <source>
        <dbReference type="ARBA" id="ARBA00022722"/>
    </source>
</evidence>
<dbReference type="InterPro" id="IPR019851">
    <property type="entry name" value="CRISPR-assoc_Cas1_ECOLI"/>
</dbReference>
<name>A0ABW7WHN6_9NOCA</name>
<keyword evidence="3 8" id="KW-0255">Endonuclease</keyword>
<gene>
    <name evidence="9" type="primary">cas1e</name>
    <name evidence="8" type="synonym">cas1</name>
    <name evidence="9" type="ORF">ACH47G_18550</name>
</gene>
<keyword evidence="7 8" id="KW-0238">DNA-binding</keyword>
<evidence type="ECO:0000256" key="4">
    <source>
        <dbReference type="ARBA" id="ARBA00022801"/>
    </source>
</evidence>
<evidence type="ECO:0000256" key="8">
    <source>
        <dbReference type="HAMAP-Rule" id="MF_01470"/>
    </source>
</evidence>
<evidence type="ECO:0000256" key="6">
    <source>
        <dbReference type="ARBA" id="ARBA00023118"/>
    </source>
</evidence>
<dbReference type="Proteomes" id="UP001611450">
    <property type="component" value="Unassembled WGS sequence"/>
</dbReference>
<organism evidence="9 10">
    <name type="scientific">Nocardia beijingensis</name>
    <dbReference type="NCBI Taxonomy" id="95162"/>
    <lineage>
        <taxon>Bacteria</taxon>
        <taxon>Bacillati</taxon>
        <taxon>Actinomycetota</taxon>
        <taxon>Actinomycetes</taxon>
        <taxon>Mycobacteriales</taxon>
        <taxon>Nocardiaceae</taxon>
        <taxon>Nocardia</taxon>
    </lineage>
</organism>
<dbReference type="PANTHER" id="PTHR34353:SF3">
    <property type="entry name" value="CRISPR-ASSOCIATED ENDONUCLEASE CAS1"/>
    <property type="match status" value="1"/>
</dbReference>
<evidence type="ECO:0000256" key="2">
    <source>
        <dbReference type="ARBA" id="ARBA00022723"/>
    </source>
</evidence>
<keyword evidence="5 8" id="KW-0460">Magnesium</keyword>
<keyword evidence="6 8" id="KW-0051">Antiviral defense</keyword>
<feature type="binding site" evidence="8">
    <location>
        <position position="227"/>
    </location>
    <ligand>
        <name>Mn(2+)</name>
        <dbReference type="ChEBI" id="CHEBI:29035"/>
    </ligand>
</feature>
<sequence>MTDQPASRPIRIGELVRARDRLSFIYLERATVHRDGNAVTATDERGVVHIPAATIGALLLGPGTRVTHQAMMLLAESGSTAVWVGERGVRYYAHGRSLARSSRLLEVQAAAVTNQTARLRVARAMYEMRFPGEDVAGLTMQQLRGREGARIRRLYRLHAERTGVTWNRRDYDPTDFDAGDAVNQALSSATTCLYGIVHAVIVALGCAPGLGFVHTGHERSFVFDLADLYKAEFAIPAAFDAAAEGGDDVPAATRRAVRDAVHSGRLLERCCSDIYALLLPEEPAGAAEWDTDIVELWDRKGNVAGGISYGDEDLPW</sequence>
<dbReference type="InterPro" id="IPR002729">
    <property type="entry name" value="CRISPR-assoc_Cas1"/>
</dbReference>
<dbReference type="EC" id="3.1.-.-" evidence="8"/>
<evidence type="ECO:0000256" key="5">
    <source>
        <dbReference type="ARBA" id="ARBA00022842"/>
    </source>
</evidence>
<comment type="cofactor">
    <cofactor evidence="8">
        <name>Mg(2+)</name>
        <dbReference type="ChEBI" id="CHEBI:18420"/>
    </cofactor>
    <cofactor evidence="8">
        <name>Mn(2+)</name>
        <dbReference type="ChEBI" id="CHEBI:29035"/>
    </cofactor>
</comment>
<dbReference type="InterPro" id="IPR033641">
    <property type="entry name" value="Cas1_I-E"/>
</dbReference>
<dbReference type="NCBIfam" id="TIGR03638">
    <property type="entry name" value="cas1_ECOLI"/>
    <property type="match status" value="1"/>
</dbReference>
<keyword evidence="4 8" id="KW-0378">Hydrolase</keyword>
<dbReference type="CDD" id="cd09719">
    <property type="entry name" value="Cas1_I-E"/>
    <property type="match status" value="1"/>
</dbReference>
<evidence type="ECO:0000313" key="10">
    <source>
        <dbReference type="Proteomes" id="UP001611450"/>
    </source>
</evidence>
<keyword evidence="1 8" id="KW-0540">Nuclease</keyword>
<dbReference type="Pfam" id="PF01867">
    <property type="entry name" value="Cas_Cas1"/>
    <property type="match status" value="2"/>
</dbReference>
<dbReference type="InterPro" id="IPR042211">
    <property type="entry name" value="CRISPR-assoc_Cas1_N"/>
</dbReference>
<comment type="subunit">
    <text evidence="8">Homodimer, forms a heterotetramer with a Cas2 homodimer.</text>
</comment>
<dbReference type="PANTHER" id="PTHR34353">
    <property type="entry name" value="CRISPR-ASSOCIATED ENDONUCLEASE CAS1 1"/>
    <property type="match status" value="1"/>
</dbReference>
<evidence type="ECO:0000256" key="3">
    <source>
        <dbReference type="ARBA" id="ARBA00022759"/>
    </source>
</evidence>
<dbReference type="EMBL" id="JBIRXV010000003">
    <property type="protein sequence ID" value="MFI2322487.1"/>
    <property type="molecule type" value="Genomic_DNA"/>
</dbReference>
<dbReference type="InterPro" id="IPR042206">
    <property type="entry name" value="CRISPR-assoc_Cas1_C"/>
</dbReference>
<comment type="function">
    <text evidence="8">CRISPR (clustered regularly interspaced short palindromic repeat), is an adaptive immune system that provides protection against mobile genetic elements (viruses, transposable elements and conjugative plasmids). CRISPR clusters contain spacers, sequences complementary to antecedent mobile elements, and target invading nucleic acids. CRISPR clusters are transcribed and processed into CRISPR RNA (crRNA). Acts as a dsDNA endonuclease. Involved in the integration of spacer DNA into the CRISPR cassette.</text>
</comment>
<protein>
    <recommendedName>
        <fullName evidence="8">CRISPR-associated endonuclease Cas1</fullName>
        <ecNumber evidence="8">3.1.-.-</ecNumber>
    </recommendedName>
</protein>
<dbReference type="InterPro" id="IPR050646">
    <property type="entry name" value="Cas1"/>
</dbReference>
<evidence type="ECO:0000313" key="9">
    <source>
        <dbReference type="EMBL" id="MFI2322487.1"/>
    </source>
</evidence>
<comment type="similarity">
    <text evidence="8">Belongs to the CRISPR-associated endonuclease Cas1 family.</text>
</comment>